<dbReference type="EMBL" id="CP063362">
    <property type="protein sequence ID" value="QRG08546.1"/>
    <property type="molecule type" value="Genomic_DNA"/>
</dbReference>
<sequence length="98" mass="10680">MPFEPSRPPRHPSRGATMDAMSRAVVARFLFKPPMAALLASLLNGPFLTFVSAFLVLYATVAVVGALLLRQRVFTRSFTLWDEASWLACLALGIDLAG</sequence>
<name>A0A974SJL7_9HYPH</name>
<protein>
    <submittedName>
        <fullName evidence="2">Uncharacterized protein</fullName>
    </submittedName>
</protein>
<reference evidence="2 3" key="1">
    <citation type="submission" date="2020-10" db="EMBL/GenBank/DDBJ databases">
        <title>Degradation of 1,4-Dioxane by Xanthobacter sp. YN2, via a Novel Group-2 Soluble Di-Iron Monooxygenase.</title>
        <authorList>
            <person name="Ma F."/>
            <person name="Wang Y."/>
            <person name="Yang J."/>
            <person name="Guo H."/>
            <person name="Su D."/>
            <person name="Yu L."/>
        </authorList>
    </citation>
    <scope>NUCLEOTIDE SEQUENCE [LARGE SCALE GENOMIC DNA]</scope>
    <source>
        <strain evidence="2 3">YN2</strain>
    </source>
</reference>
<keyword evidence="1" id="KW-0812">Transmembrane</keyword>
<keyword evidence="1" id="KW-0472">Membrane</keyword>
<organism evidence="2 3">
    <name type="scientific">Xanthobacter dioxanivorans</name>
    <dbReference type="NCBI Taxonomy" id="2528964"/>
    <lineage>
        <taxon>Bacteria</taxon>
        <taxon>Pseudomonadati</taxon>
        <taxon>Pseudomonadota</taxon>
        <taxon>Alphaproteobacteria</taxon>
        <taxon>Hyphomicrobiales</taxon>
        <taxon>Xanthobacteraceae</taxon>
        <taxon>Xanthobacter</taxon>
    </lineage>
</organism>
<keyword evidence="3" id="KW-1185">Reference proteome</keyword>
<dbReference type="Proteomes" id="UP000596427">
    <property type="component" value="Chromosome"/>
</dbReference>
<keyword evidence="1" id="KW-1133">Transmembrane helix</keyword>
<dbReference type="AlphaFoldDB" id="A0A974SJL7"/>
<accession>A0A974SJL7</accession>
<evidence type="ECO:0000313" key="2">
    <source>
        <dbReference type="EMBL" id="QRG08546.1"/>
    </source>
</evidence>
<proteinExistence type="predicted"/>
<feature type="transmembrane region" description="Helical" evidence="1">
    <location>
        <begin position="47"/>
        <end position="69"/>
    </location>
</feature>
<gene>
    <name evidence="2" type="ORF">EZH22_09800</name>
</gene>
<evidence type="ECO:0000256" key="1">
    <source>
        <dbReference type="SAM" id="Phobius"/>
    </source>
</evidence>
<evidence type="ECO:0000313" key="3">
    <source>
        <dbReference type="Proteomes" id="UP000596427"/>
    </source>
</evidence>
<dbReference type="KEGG" id="xdi:EZH22_09800"/>
<dbReference type="RefSeq" id="WP_203195457.1">
    <property type="nucleotide sequence ID" value="NZ_CP063362.1"/>
</dbReference>